<dbReference type="Gene3D" id="2.60.120.260">
    <property type="entry name" value="Galactose-binding domain-like"/>
    <property type="match status" value="1"/>
</dbReference>
<keyword evidence="1" id="KW-0472">Membrane</keyword>
<evidence type="ECO:0000259" key="2">
    <source>
        <dbReference type="PROSITE" id="PS50022"/>
    </source>
</evidence>
<name>A0A507CT74_9FUNG</name>
<dbReference type="SUPFAM" id="SSF49785">
    <property type="entry name" value="Galactose-binding domain-like"/>
    <property type="match status" value="1"/>
</dbReference>
<sequence length="449" mass="50708">MSAAIASVTKIRASSTLHKDIKNYGPKNMIDGNVDTCWNSDVGTPQWIQVHFESDVRVSALVFTFQGGFAPKCIKVMMQDGAEWKVVETLWGVDVSKQQVFEFKKSIKVPALRVVFEESYDTYGRIVVYNMWYRVLYILMVLLLVVLLVDAGGSESRSEPTYETTSAEMREWIMTQFKYTRITVCRIGKLDDGTWTCRPKSLCNRELNGTVLIRGLRDSQRALNPSNIGNAGYISKTNKTLIVAIPPSYGYADYLLDLTTQWTDIPTKRINESYSGAPFSAKVHKGFLDASERILGQVMDAFDEWGVIGYRKMGIERVVLTGHSLGAAVATLLALSVKHHLNPRVKMDVVTFGSPRIGNTEFAEWASAELRNMSYRVSNRNDVIAELPPRAMRWAHIEEEYFVTDTWHHTINRCPATTSTESEECSNAVSFMALNPAAHFNYFDTPYCY</sequence>
<keyword evidence="1" id="KW-1133">Transmembrane helix</keyword>
<dbReference type="SUPFAM" id="SSF53474">
    <property type="entry name" value="alpha/beta-Hydrolases"/>
    <property type="match status" value="1"/>
</dbReference>
<dbReference type="AlphaFoldDB" id="A0A507CT74"/>
<dbReference type="InterPro" id="IPR029058">
    <property type="entry name" value="AB_hydrolase_fold"/>
</dbReference>
<feature type="domain" description="F5/8 type C" evidence="2">
    <location>
        <begin position="1"/>
        <end position="64"/>
    </location>
</feature>
<dbReference type="InterPro" id="IPR000421">
    <property type="entry name" value="FA58C"/>
</dbReference>
<dbReference type="PANTHER" id="PTHR45856">
    <property type="entry name" value="ALPHA/BETA-HYDROLASES SUPERFAMILY PROTEIN"/>
    <property type="match status" value="1"/>
</dbReference>
<comment type="caution">
    <text evidence="3">The sequence shown here is derived from an EMBL/GenBank/DDBJ whole genome shotgun (WGS) entry which is preliminary data.</text>
</comment>
<organism evidence="3 4">
    <name type="scientific">Synchytrium endobioticum</name>
    <dbReference type="NCBI Taxonomy" id="286115"/>
    <lineage>
        <taxon>Eukaryota</taxon>
        <taxon>Fungi</taxon>
        <taxon>Fungi incertae sedis</taxon>
        <taxon>Chytridiomycota</taxon>
        <taxon>Chytridiomycota incertae sedis</taxon>
        <taxon>Chytridiomycetes</taxon>
        <taxon>Synchytriales</taxon>
        <taxon>Synchytriaceae</taxon>
        <taxon>Synchytrium</taxon>
    </lineage>
</organism>
<keyword evidence="1" id="KW-0812">Transmembrane</keyword>
<dbReference type="PROSITE" id="PS50022">
    <property type="entry name" value="FA58C_3"/>
    <property type="match status" value="1"/>
</dbReference>
<dbReference type="Pfam" id="PF00754">
    <property type="entry name" value="F5_F8_type_C"/>
    <property type="match status" value="1"/>
</dbReference>
<dbReference type="InterPro" id="IPR008979">
    <property type="entry name" value="Galactose-bd-like_sf"/>
</dbReference>
<accession>A0A507CT74</accession>
<protein>
    <recommendedName>
        <fullName evidence="2">F5/8 type C domain-containing protein</fullName>
    </recommendedName>
</protein>
<dbReference type="EMBL" id="QEAN01000235">
    <property type="protein sequence ID" value="TPX42349.1"/>
    <property type="molecule type" value="Genomic_DNA"/>
</dbReference>
<dbReference type="GO" id="GO:0006629">
    <property type="term" value="P:lipid metabolic process"/>
    <property type="evidence" value="ECO:0007669"/>
    <property type="project" value="InterPro"/>
</dbReference>
<dbReference type="STRING" id="286115.A0A507CT74"/>
<evidence type="ECO:0000313" key="4">
    <source>
        <dbReference type="Proteomes" id="UP000317494"/>
    </source>
</evidence>
<keyword evidence="4" id="KW-1185">Reference proteome</keyword>
<evidence type="ECO:0000313" key="3">
    <source>
        <dbReference type="EMBL" id="TPX42349.1"/>
    </source>
</evidence>
<feature type="transmembrane region" description="Helical" evidence="1">
    <location>
        <begin position="131"/>
        <end position="149"/>
    </location>
</feature>
<dbReference type="Gene3D" id="3.40.50.1820">
    <property type="entry name" value="alpha/beta hydrolase"/>
    <property type="match status" value="1"/>
</dbReference>
<dbReference type="PANTHER" id="PTHR45856:SF24">
    <property type="entry name" value="FUNGAL LIPASE-LIKE DOMAIN-CONTAINING PROTEIN"/>
    <property type="match status" value="1"/>
</dbReference>
<proteinExistence type="predicted"/>
<reference evidence="3 4" key="1">
    <citation type="journal article" date="2019" name="Sci. Rep.">
        <title>Comparative genomics of chytrid fungi reveal insights into the obligate biotrophic and pathogenic lifestyle of Synchytrium endobioticum.</title>
        <authorList>
            <person name="van de Vossenberg B.T.L.H."/>
            <person name="Warris S."/>
            <person name="Nguyen H.D.T."/>
            <person name="van Gent-Pelzer M.P.E."/>
            <person name="Joly D.L."/>
            <person name="van de Geest H.C."/>
            <person name="Bonants P.J.M."/>
            <person name="Smith D.S."/>
            <person name="Levesque C.A."/>
            <person name="van der Lee T.A.J."/>
        </authorList>
    </citation>
    <scope>NUCLEOTIDE SEQUENCE [LARGE SCALE GENOMIC DNA]</scope>
    <source>
        <strain evidence="3 4">MB42</strain>
    </source>
</reference>
<dbReference type="InterPro" id="IPR051218">
    <property type="entry name" value="Sec_MonoDiacylglyc_Lipase"/>
</dbReference>
<evidence type="ECO:0000256" key="1">
    <source>
        <dbReference type="SAM" id="Phobius"/>
    </source>
</evidence>
<dbReference type="Proteomes" id="UP000317494">
    <property type="component" value="Unassembled WGS sequence"/>
</dbReference>
<dbReference type="InterPro" id="IPR002921">
    <property type="entry name" value="Fungal_lipase-type"/>
</dbReference>
<gene>
    <name evidence="3" type="ORF">SeMB42_g05159</name>
</gene>
<dbReference type="Pfam" id="PF01764">
    <property type="entry name" value="Lipase_3"/>
    <property type="match status" value="1"/>
</dbReference>
<dbReference type="CDD" id="cd00519">
    <property type="entry name" value="Lipase_3"/>
    <property type="match status" value="1"/>
</dbReference>
<dbReference type="VEuPathDB" id="FungiDB:SeMB42_g05159"/>